<dbReference type="EMBL" id="SGJD01001584">
    <property type="protein sequence ID" value="KAB0399251.1"/>
    <property type="molecule type" value="Genomic_DNA"/>
</dbReference>
<organism evidence="2 3">
    <name type="scientific">Balaenoptera physalus</name>
    <name type="common">Fin whale</name>
    <name type="synonym">Balaena physalus</name>
    <dbReference type="NCBI Taxonomy" id="9770"/>
    <lineage>
        <taxon>Eukaryota</taxon>
        <taxon>Metazoa</taxon>
        <taxon>Chordata</taxon>
        <taxon>Craniata</taxon>
        <taxon>Vertebrata</taxon>
        <taxon>Euteleostomi</taxon>
        <taxon>Mammalia</taxon>
        <taxon>Eutheria</taxon>
        <taxon>Laurasiatheria</taxon>
        <taxon>Artiodactyla</taxon>
        <taxon>Whippomorpha</taxon>
        <taxon>Cetacea</taxon>
        <taxon>Mysticeti</taxon>
        <taxon>Balaenopteridae</taxon>
        <taxon>Balaenoptera</taxon>
    </lineage>
</organism>
<keyword evidence="3" id="KW-1185">Reference proteome</keyword>
<dbReference type="Proteomes" id="UP000437017">
    <property type="component" value="Unassembled WGS sequence"/>
</dbReference>
<evidence type="ECO:0000313" key="2">
    <source>
        <dbReference type="EMBL" id="KAB0399251.1"/>
    </source>
</evidence>
<reference evidence="2 3" key="1">
    <citation type="journal article" date="2019" name="PLoS ONE">
        <title>Genomic analyses reveal an absence of contemporary introgressive admixture between fin whales and blue whales, despite known hybrids.</title>
        <authorList>
            <person name="Westbury M.V."/>
            <person name="Petersen B."/>
            <person name="Lorenzen E.D."/>
        </authorList>
    </citation>
    <scope>NUCLEOTIDE SEQUENCE [LARGE SCALE GENOMIC DNA]</scope>
    <source>
        <strain evidence="2">FinWhale-01</strain>
    </source>
</reference>
<feature type="compositionally biased region" description="Low complexity" evidence="1">
    <location>
        <begin position="31"/>
        <end position="48"/>
    </location>
</feature>
<feature type="region of interest" description="Disordered" evidence="1">
    <location>
        <begin position="1"/>
        <end position="57"/>
    </location>
</feature>
<evidence type="ECO:0000256" key="1">
    <source>
        <dbReference type="SAM" id="MobiDB-lite"/>
    </source>
</evidence>
<accession>A0A643CG85</accession>
<protein>
    <submittedName>
        <fullName evidence="2">Uncharacterized protein</fullName>
    </submittedName>
</protein>
<evidence type="ECO:0000313" key="3">
    <source>
        <dbReference type="Proteomes" id="UP000437017"/>
    </source>
</evidence>
<dbReference type="AlphaFoldDB" id="A0A643CG85"/>
<sequence>MEATALTRARRSMSCSASPPRPRRRRSRQLTTNSASSTTRTATRGAPRLPSASRVSPRPTWCWAVPPSVAVFIVMGFGF</sequence>
<comment type="caution">
    <text evidence="2">The sequence shown here is derived from an EMBL/GenBank/DDBJ whole genome shotgun (WGS) entry which is preliminary data.</text>
</comment>
<proteinExistence type="predicted"/>
<name>A0A643CG85_BALPH</name>
<gene>
    <name evidence="2" type="ORF">E2I00_000962</name>
</gene>